<sequence>MKISTTSTSMDSAQGEDIILREKSTTRLLFRPMITNNVHNQEASVRGWFVYQRKRPSGDWEDYKELDNNQLRADEWIKLEIKSEEMLRLMTELDVYYKIHKEYGIQPGERSFSKTDLQLEKITEMLKNNSSLFWNVNTKLDNFVKVFLLKLN</sequence>
<evidence type="ECO:0000313" key="2">
    <source>
        <dbReference type="EMBL" id="RDY72626.1"/>
    </source>
</evidence>
<protein>
    <recommendedName>
        <fullName evidence="1">Shedu protein SduA N-terminal domain-containing protein</fullName>
    </recommendedName>
</protein>
<feature type="non-terminal residue" evidence="2">
    <location>
        <position position="152"/>
    </location>
</feature>
<proteinExistence type="predicted"/>
<evidence type="ECO:0000313" key="3">
    <source>
        <dbReference type="Proteomes" id="UP000257032"/>
    </source>
</evidence>
<name>A0A3D8VTC9_9BACI</name>
<gene>
    <name evidence="2" type="ORF">DXT76_00975</name>
</gene>
<reference evidence="2 3" key="1">
    <citation type="submission" date="2018-08" db="EMBL/GenBank/DDBJ databases">
        <title>Genome sequence of strict halophilic Halobacillus trueperi SS1 isolated from Lunsu, a salty water body of North West Himalayas.</title>
        <authorList>
            <person name="Gupta S."/>
            <person name="Sharma P."/>
            <person name="Dev K."/>
            <person name="Baumler D."/>
            <person name="Sourirajan A."/>
        </authorList>
    </citation>
    <scope>NUCLEOTIDE SEQUENCE [LARGE SCALE GENOMIC DNA]</scope>
    <source>
        <strain evidence="2 3">SS1</strain>
    </source>
</reference>
<comment type="caution">
    <text evidence="2">The sequence shown here is derived from an EMBL/GenBank/DDBJ whole genome shotgun (WGS) entry which is preliminary data.</text>
</comment>
<dbReference type="EMBL" id="QTLC01000005">
    <property type="protein sequence ID" value="RDY72626.1"/>
    <property type="molecule type" value="Genomic_DNA"/>
</dbReference>
<accession>A0A3D8VTC9</accession>
<evidence type="ECO:0000259" key="1">
    <source>
        <dbReference type="Pfam" id="PF21407"/>
    </source>
</evidence>
<dbReference type="Proteomes" id="UP000257032">
    <property type="component" value="Unassembled WGS sequence"/>
</dbReference>
<organism evidence="2 3">
    <name type="scientific">Halobacillus trueperi</name>
    <dbReference type="NCBI Taxonomy" id="156205"/>
    <lineage>
        <taxon>Bacteria</taxon>
        <taxon>Bacillati</taxon>
        <taxon>Bacillota</taxon>
        <taxon>Bacilli</taxon>
        <taxon>Bacillales</taxon>
        <taxon>Bacillaceae</taxon>
        <taxon>Halobacillus</taxon>
    </lineage>
</organism>
<dbReference type="Pfam" id="PF21407">
    <property type="entry name" value="SduA_N"/>
    <property type="match status" value="1"/>
</dbReference>
<feature type="domain" description="Shedu protein SduA N-terminal" evidence="1">
    <location>
        <begin position="7"/>
        <end position="108"/>
    </location>
</feature>
<dbReference type="AlphaFoldDB" id="A0A3D8VTC9"/>
<dbReference type="InterPro" id="IPR048396">
    <property type="entry name" value="SduA_N"/>
</dbReference>